<dbReference type="Gene3D" id="3.30.240.20">
    <property type="entry name" value="bsu07140 like domains"/>
    <property type="match status" value="1"/>
</dbReference>
<comment type="similarity">
    <text evidence="2">Belongs to the UPF0702 family.</text>
</comment>
<dbReference type="InterPro" id="IPR023090">
    <property type="entry name" value="UPF0702_alpha/beta_dom_sf"/>
</dbReference>
<evidence type="ECO:0000256" key="6">
    <source>
        <dbReference type="ARBA" id="ARBA00023136"/>
    </source>
</evidence>
<keyword evidence="6 7" id="KW-0472">Membrane</keyword>
<sequence>MQFSALGAPMESLLIVATATCGAYLSLVLFSRIAGLRSFSQMTNFDMAATVAFGSMVATTAVSAKTSLLEGVVALGVLFTAQGVLAWARRRYGAERLLDSGPLLLMRDGVVVEDNLARARMSRGDLCSKLRLAGVTAFDQAAAVVMESTGEVSVLRRAPGGAEVEPELLATVSAGDGPPAI</sequence>
<evidence type="ECO:0000313" key="9">
    <source>
        <dbReference type="EMBL" id="MDT0303874.1"/>
    </source>
</evidence>
<evidence type="ECO:0000256" key="2">
    <source>
        <dbReference type="ARBA" id="ARBA00006448"/>
    </source>
</evidence>
<dbReference type="RefSeq" id="WP_311546367.1">
    <property type="nucleotide sequence ID" value="NZ_JAVREK010000019.1"/>
</dbReference>
<evidence type="ECO:0000256" key="5">
    <source>
        <dbReference type="ARBA" id="ARBA00022989"/>
    </source>
</evidence>
<evidence type="ECO:0000256" key="4">
    <source>
        <dbReference type="ARBA" id="ARBA00022692"/>
    </source>
</evidence>
<keyword evidence="5 7" id="KW-1133">Transmembrane helix</keyword>
<gene>
    <name evidence="9" type="ORF">RM446_17290</name>
</gene>
<feature type="domain" description="YetF C-terminal" evidence="8">
    <location>
        <begin position="95"/>
        <end position="158"/>
    </location>
</feature>
<feature type="transmembrane region" description="Helical" evidence="7">
    <location>
        <begin position="68"/>
        <end position="88"/>
    </location>
</feature>
<dbReference type="Proteomes" id="UP001183226">
    <property type="component" value="Unassembled WGS sequence"/>
</dbReference>
<keyword evidence="4 7" id="KW-0812">Transmembrane</keyword>
<name>A0ABU2KX43_9ACTN</name>
<protein>
    <submittedName>
        <fullName evidence="9">DUF421 domain-containing protein</fullName>
    </submittedName>
</protein>
<reference evidence="10" key="1">
    <citation type="submission" date="2023-07" db="EMBL/GenBank/DDBJ databases">
        <title>30 novel species of actinomycetes from the DSMZ collection.</title>
        <authorList>
            <person name="Nouioui I."/>
        </authorList>
    </citation>
    <scope>NUCLEOTIDE SEQUENCE [LARGE SCALE GENOMIC DNA]</scope>
    <source>
        <strain evidence="10">DSM 45055</strain>
    </source>
</reference>
<comment type="caution">
    <text evidence="9">The sequence shown here is derived from an EMBL/GenBank/DDBJ whole genome shotgun (WGS) entry which is preliminary data.</text>
</comment>
<feature type="transmembrane region" description="Helical" evidence="7">
    <location>
        <begin position="12"/>
        <end position="30"/>
    </location>
</feature>
<evidence type="ECO:0000256" key="7">
    <source>
        <dbReference type="SAM" id="Phobius"/>
    </source>
</evidence>
<evidence type="ECO:0000313" key="10">
    <source>
        <dbReference type="Proteomes" id="UP001183226"/>
    </source>
</evidence>
<keyword evidence="3" id="KW-1003">Cell membrane</keyword>
<comment type="subcellular location">
    <subcellularLocation>
        <location evidence="1">Cell membrane</location>
        <topology evidence="1">Multi-pass membrane protein</topology>
    </subcellularLocation>
</comment>
<dbReference type="PANTHER" id="PTHR34582">
    <property type="entry name" value="UPF0702 TRANSMEMBRANE PROTEIN YCAP"/>
    <property type="match status" value="1"/>
</dbReference>
<proteinExistence type="inferred from homology"/>
<evidence type="ECO:0000256" key="1">
    <source>
        <dbReference type="ARBA" id="ARBA00004651"/>
    </source>
</evidence>
<keyword evidence="10" id="KW-1185">Reference proteome</keyword>
<evidence type="ECO:0000259" key="8">
    <source>
        <dbReference type="Pfam" id="PF04239"/>
    </source>
</evidence>
<dbReference type="EMBL" id="JAVREK010000019">
    <property type="protein sequence ID" value="MDT0303874.1"/>
    <property type="molecule type" value="Genomic_DNA"/>
</dbReference>
<organism evidence="9 10">
    <name type="scientific">Streptomonospora wellingtoniae</name>
    <dbReference type="NCBI Taxonomy" id="3075544"/>
    <lineage>
        <taxon>Bacteria</taxon>
        <taxon>Bacillati</taxon>
        <taxon>Actinomycetota</taxon>
        <taxon>Actinomycetes</taxon>
        <taxon>Streptosporangiales</taxon>
        <taxon>Nocardiopsidaceae</taxon>
        <taxon>Streptomonospora</taxon>
    </lineage>
</organism>
<accession>A0ABU2KX43</accession>
<dbReference type="InterPro" id="IPR007353">
    <property type="entry name" value="DUF421"/>
</dbReference>
<dbReference type="Pfam" id="PF04239">
    <property type="entry name" value="DUF421"/>
    <property type="match status" value="1"/>
</dbReference>
<dbReference type="PANTHER" id="PTHR34582:SF6">
    <property type="entry name" value="UPF0702 TRANSMEMBRANE PROTEIN YCAP"/>
    <property type="match status" value="1"/>
</dbReference>
<evidence type="ECO:0000256" key="3">
    <source>
        <dbReference type="ARBA" id="ARBA00022475"/>
    </source>
</evidence>